<dbReference type="RefSeq" id="WP_378931659.1">
    <property type="nucleotide sequence ID" value="NZ_JBHLVO010000003.1"/>
</dbReference>
<keyword evidence="3" id="KW-0418">Kinase</keyword>
<comment type="caution">
    <text evidence="3">The sequence shown here is derived from an EMBL/GenBank/DDBJ whole genome shotgun (WGS) entry which is preliminary data.</text>
</comment>
<dbReference type="PANTHER" id="PTHR24347">
    <property type="entry name" value="SERINE/THREONINE-PROTEIN KINASE"/>
    <property type="match status" value="1"/>
</dbReference>
<dbReference type="Proteomes" id="UP001589854">
    <property type="component" value="Unassembled WGS sequence"/>
</dbReference>
<dbReference type="InterPro" id="IPR017441">
    <property type="entry name" value="Protein_kinase_ATP_BS"/>
</dbReference>
<evidence type="ECO:0000313" key="3">
    <source>
        <dbReference type="EMBL" id="MFC0271035.1"/>
    </source>
</evidence>
<dbReference type="PROSITE" id="PS00107">
    <property type="entry name" value="PROTEIN_KINASE_ATP"/>
    <property type="match status" value="1"/>
</dbReference>
<accession>A0ABV6GBI4</accession>
<dbReference type="SMART" id="SM00219">
    <property type="entry name" value="TyrKc"/>
    <property type="match status" value="1"/>
</dbReference>
<evidence type="ECO:0000313" key="4">
    <source>
        <dbReference type="Proteomes" id="UP001589854"/>
    </source>
</evidence>
<organism evidence="3 4">
    <name type="scientific">Metabacillus herbersteinensis</name>
    <dbReference type="NCBI Taxonomy" id="283816"/>
    <lineage>
        <taxon>Bacteria</taxon>
        <taxon>Bacillati</taxon>
        <taxon>Bacillota</taxon>
        <taxon>Bacilli</taxon>
        <taxon>Bacillales</taxon>
        <taxon>Bacillaceae</taxon>
        <taxon>Metabacillus</taxon>
    </lineage>
</organism>
<proteinExistence type="predicted"/>
<keyword evidence="1" id="KW-0547">Nucleotide-binding</keyword>
<keyword evidence="4" id="KW-1185">Reference proteome</keyword>
<sequence length="263" mass="30973">MLKTLSEFFERPLKSGFVIENRYQITGFLGKGSYGMTYYAVDKKTSERIVVKQLRKRKYKTSKQDFIKEAETLSTLSHPSIPKCLDFVQWEDKMFLMMELIEGKNFEELILGEGQIYDEKESLHFLLEVLKIVKYLHNHQLIHRDLRLPNILLKKDQLFIIDLGLSEFLNEKKNPTSKEKPGSLEKQLFRDLSVESDFYALGHFILFLLYSKFTPSSKKESSWEEELTLTNDTKQIIRKLLKLEACYENVDEIILNVENALKR</sequence>
<evidence type="ECO:0000256" key="1">
    <source>
        <dbReference type="PROSITE-ProRule" id="PRU10141"/>
    </source>
</evidence>
<dbReference type="SUPFAM" id="SSF56112">
    <property type="entry name" value="Protein kinase-like (PK-like)"/>
    <property type="match status" value="1"/>
</dbReference>
<feature type="binding site" evidence="1">
    <location>
        <position position="52"/>
    </location>
    <ligand>
        <name>ATP</name>
        <dbReference type="ChEBI" id="CHEBI:30616"/>
    </ligand>
</feature>
<keyword evidence="1" id="KW-0067">ATP-binding</keyword>
<dbReference type="InterPro" id="IPR020635">
    <property type="entry name" value="Tyr_kinase_cat_dom"/>
</dbReference>
<reference evidence="3 4" key="1">
    <citation type="submission" date="2024-09" db="EMBL/GenBank/DDBJ databases">
        <authorList>
            <person name="Sun Q."/>
            <person name="Mori K."/>
        </authorList>
    </citation>
    <scope>NUCLEOTIDE SEQUENCE [LARGE SCALE GENOMIC DNA]</scope>
    <source>
        <strain evidence="3 4">CCM 7228</strain>
    </source>
</reference>
<dbReference type="GO" id="GO:0016301">
    <property type="term" value="F:kinase activity"/>
    <property type="evidence" value="ECO:0007669"/>
    <property type="project" value="UniProtKB-KW"/>
</dbReference>
<name>A0ABV6GBI4_9BACI</name>
<evidence type="ECO:0000259" key="2">
    <source>
        <dbReference type="PROSITE" id="PS50011"/>
    </source>
</evidence>
<dbReference type="InterPro" id="IPR000719">
    <property type="entry name" value="Prot_kinase_dom"/>
</dbReference>
<dbReference type="InterPro" id="IPR011009">
    <property type="entry name" value="Kinase-like_dom_sf"/>
</dbReference>
<dbReference type="EMBL" id="JBHLVO010000003">
    <property type="protein sequence ID" value="MFC0271035.1"/>
    <property type="molecule type" value="Genomic_DNA"/>
</dbReference>
<protein>
    <submittedName>
        <fullName evidence="3">Protein kinase</fullName>
    </submittedName>
</protein>
<dbReference type="Gene3D" id="1.10.510.10">
    <property type="entry name" value="Transferase(Phosphotransferase) domain 1"/>
    <property type="match status" value="1"/>
</dbReference>
<keyword evidence="3" id="KW-0808">Transferase</keyword>
<feature type="domain" description="Protein kinase" evidence="2">
    <location>
        <begin position="23"/>
        <end position="263"/>
    </location>
</feature>
<dbReference type="Gene3D" id="3.30.200.20">
    <property type="entry name" value="Phosphorylase Kinase, domain 1"/>
    <property type="match status" value="1"/>
</dbReference>
<dbReference type="Pfam" id="PF00069">
    <property type="entry name" value="Pkinase"/>
    <property type="match status" value="1"/>
</dbReference>
<gene>
    <name evidence="3" type="ORF">ACFFIX_06175</name>
</gene>
<dbReference type="PROSITE" id="PS50011">
    <property type="entry name" value="PROTEIN_KINASE_DOM"/>
    <property type="match status" value="1"/>
</dbReference>